<dbReference type="STRING" id="69332.A0A388M565"/>
<dbReference type="GO" id="GO:0009408">
    <property type="term" value="P:response to heat"/>
    <property type="evidence" value="ECO:0007669"/>
    <property type="project" value="InterPro"/>
</dbReference>
<feature type="compositionally biased region" description="Basic and acidic residues" evidence="4">
    <location>
        <begin position="161"/>
        <end position="211"/>
    </location>
</feature>
<evidence type="ECO:0000256" key="3">
    <source>
        <dbReference type="RuleBase" id="RU003616"/>
    </source>
</evidence>
<dbReference type="PROSITE" id="PS01031">
    <property type="entry name" value="SHSP"/>
    <property type="match status" value="1"/>
</dbReference>
<feature type="compositionally biased region" description="Basic and acidic residues" evidence="4">
    <location>
        <begin position="76"/>
        <end position="85"/>
    </location>
</feature>
<dbReference type="AlphaFoldDB" id="A0A388M565"/>
<dbReference type="InterPro" id="IPR008978">
    <property type="entry name" value="HSP20-like_chaperone"/>
</dbReference>
<gene>
    <name evidence="6" type="ORF">CBR_g49533</name>
</gene>
<organism evidence="6 7">
    <name type="scientific">Chara braunii</name>
    <name type="common">Braun's stonewort</name>
    <dbReference type="NCBI Taxonomy" id="69332"/>
    <lineage>
        <taxon>Eukaryota</taxon>
        <taxon>Viridiplantae</taxon>
        <taxon>Streptophyta</taxon>
        <taxon>Charophyceae</taxon>
        <taxon>Charales</taxon>
        <taxon>Characeae</taxon>
        <taxon>Chara</taxon>
    </lineage>
</organism>
<dbReference type="OrthoDB" id="1431247at2759"/>
<protein>
    <recommendedName>
        <fullName evidence="5">SHSP domain-containing protein</fullName>
    </recommendedName>
</protein>
<evidence type="ECO:0000256" key="2">
    <source>
        <dbReference type="PROSITE-ProRule" id="PRU00285"/>
    </source>
</evidence>
<feature type="region of interest" description="Disordered" evidence="4">
    <location>
        <begin position="134"/>
        <end position="153"/>
    </location>
</feature>
<proteinExistence type="inferred from homology"/>
<evidence type="ECO:0000313" key="6">
    <source>
        <dbReference type="EMBL" id="GBG89680.1"/>
    </source>
</evidence>
<dbReference type="CDD" id="cd06464">
    <property type="entry name" value="ACD_sHsps-like"/>
    <property type="match status" value="1"/>
</dbReference>
<evidence type="ECO:0000256" key="4">
    <source>
        <dbReference type="SAM" id="MobiDB-lite"/>
    </source>
</evidence>
<keyword evidence="7" id="KW-1185">Reference proteome</keyword>
<evidence type="ECO:0000259" key="5">
    <source>
        <dbReference type="PROSITE" id="PS01031"/>
    </source>
</evidence>
<evidence type="ECO:0000256" key="1">
    <source>
        <dbReference type="ARBA" id="ARBA00023016"/>
    </source>
</evidence>
<sequence>MQAVRACVVASPSALPMTESLAMAGFCRLRPCRLPGADQVSRVMHVVDLNESRSVLRSSPSRVGVCTGARHRSRRGGRERQSRFKDWKHGRGSLCGGDIRTSSRLAWPPCVGSEGVFPERQLFTLRVEAISGLPGGDGLPPTSGAVGGHSGLDTSAAAGLEAKEQEKDKDAKKEEEEKDKAAKREEKDKEKAAKKEDEEKHKAAVKEKKEEEETSSSSSESSDSSEDEEEHETKKSSEKTSDKRRGVAHSDDKKKDNHNHNRAGQANPSSSHSGESGFATGSLSNPGHHSNPGKQSNPGEEFNPGSAAEKNAGIVGMVQSAGEESDRVDVSRTSSVESGGRGGGGTSLVRGDRGGQALGGSSTSLSFPSGGIGRTSITPWMAPTSSLLLLLDWLDDFGRWRGNLFLDPSWMDEDVDIRQTDNAYVAKVDIPGFSKDDVQVRVEDDVLVIEGQHIDDPKDPSEARYCSLNLDLPDDAKPENITADLRYGVLTITVPIDQEIKRNVINIEVKSGGD</sequence>
<dbReference type="PANTHER" id="PTHR46733:SF4">
    <property type="entry name" value="HEAT SHOCK PROTEIN 21, CHLOROPLASTIC"/>
    <property type="match status" value="1"/>
</dbReference>
<keyword evidence="1" id="KW-0346">Stress response</keyword>
<accession>A0A388M565</accession>
<comment type="caution">
    <text evidence="6">The sequence shown here is derived from an EMBL/GenBank/DDBJ whole genome shotgun (WGS) entry which is preliminary data.</text>
</comment>
<feature type="region of interest" description="Disordered" evidence="4">
    <location>
        <begin position="60"/>
        <end position="85"/>
    </location>
</feature>
<dbReference type="Gene3D" id="2.60.40.790">
    <property type="match status" value="1"/>
</dbReference>
<feature type="region of interest" description="Disordered" evidence="4">
    <location>
        <begin position="320"/>
        <end position="370"/>
    </location>
</feature>
<dbReference type="PANTHER" id="PTHR46733">
    <property type="entry name" value="26.5 KDA HEAT SHOCK PROTEIN, MITOCHONDRIAL"/>
    <property type="match status" value="1"/>
</dbReference>
<dbReference type="InterPro" id="IPR044587">
    <property type="entry name" value="HSP21-like"/>
</dbReference>
<name>A0A388M565_CHABU</name>
<reference evidence="6 7" key="1">
    <citation type="journal article" date="2018" name="Cell">
        <title>The Chara Genome: Secondary Complexity and Implications for Plant Terrestrialization.</title>
        <authorList>
            <person name="Nishiyama T."/>
            <person name="Sakayama H."/>
            <person name="Vries J.D."/>
            <person name="Buschmann H."/>
            <person name="Saint-Marcoux D."/>
            <person name="Ullrich K.K."/>
            <person name="Haas F.B."/>
            <person name="Vanderstraeten L."/>
            <person name="Becker D."/>
            <person name="Lang D."/>
            <person name="Vosolsobe S."/>
            <person name="Rombauts S."/>
            <person name="Wilhelmsson P.K.I."/>
            <person name="Janitza P."/>
            <person name="Kern R."/>
            <person name="Heyl A."/>
            <person name="Rumpler F."/>
            <person name="Villalobos L.I.A.C."/>
            <person name="Clay J.M."/>
            <person name="Skokan R."/>
            <person name="Toyoda A."/>
            <person name="Suzuki Y."/>
            <person name="Kagoshima H."/>
            <person name="Schijlen E."/>
            <person name="Tajeshwar N."/>
            <person name="Catarino B."/>
            <person name="Hetherington A.J."/>
            <person name="Saltykova A."/>
            <person name="Bonnot C."/>
            <person name="Breuninger H."/>
            <person name="Symeonidi A."/>
            <person name="Radhakrishnan G.V."/>
            <person name="Van Nieuwerburgh F."/>
            <person name="Deforce D."/>
            <person name="Chang C."/>
            <person name="Karol K.G."/>
            <person name="Hedrich R."/>
            <person name="Ulvskov P."/>
            <person name="Glockner G."/>
            <person name="Delwiche C.F."/>
            <person name="Petrasek J."/>
            <person name="Van de Peer Y."/>
            <person name="Friml J."/>
            <person name="Beilby M."/>
            <person name="Dolan L."/>
            <person name="Kohara Y."/>
            <person name="Sugano S."/>
            <person name="Fujiyama A."/>
            <person name="Delaux P.-M."/>
            <person name="Quint M."/>
            <person name="TheiBen G."/>
            <person name="Hagemann M."/>
            <person name="Harholt J."/>
            <person name="Dunand C."/>
            <person name="Zachgo S."/>
            <person name="Langdale J."/>
            <person name="Maumus F."/>
            <person name="Straeten D.V.D."/>
            <person name="Gould S.B."/>
            <person name="Rensing S.A."/>
        </authorList>
    </citation>
    <scope>NUCLEOTIDE SEQUENCE [LARGE SCALE GENOMIC DNA]</scope>
    <source>
        <strain evidence="6 7">S276</strain>
    </source>
</reference>
<dbReference type="EMBL" id="BFEA01000753">
    <property type="protein sequence ID" value="GBG89680.1"/>
    <property type="molecule type" value="Genomic_DNA"/>
</dbReference>
<dbReference type="Pfam" id="PF00011">
    <property type="entry name" value="HSP20"/>
    <property type="match status" value="1"/>
</dbReference>
<feature type="domain" description="SHSP" evidence="5">
    <location>
        <begin position="406"/>
        <end position="510"/>
    </location>
</feature>
<dbReference type="SUPFAM" id="SSF49764">
    <property type="entry name" value="HSP20-like chaperones"/>
    <property type="match status" value="1"/>
</dbReference>
<comment type="similarity">
    <text evidence="2 3">Belongs to the small heat shock protein (HSP20) family.</text>
</comment>
<feature type="compositionally biased region" description="Basic and acidic residues" evidence="4">
    <location>
        <begin position="231"/>
        <end position="259"/>
    </location>
</feature>
<dbReference type="Proteomes" id="UP000265515">
    <property type="component" value="Unassembled WGS sequence"/>
</dbReference>
<dbReference type="InterPro" id="IPR002068">
    <property type="entry name" value="A-crystallin/Hsp20_dom"/>
</dbReference>
<dbReference type="Gramene" id="GBG89680">
    <property type="protein sequence ID" value="GBG89680"/>
    <property type="gene ID" value="CBR_g49533"/>
</dbReference>
<feature type="region of interest" description="Disordered" evidence="4">
    <location>
        <begin position="159"/>
        <end position="307"/>
    </location>
</feature>
<feature type="compositionally biased region" description="Polar residues" evidence="4">
    <location>
        <begin position="262"/>
        <end position="298"/>
    </location>
</feature>
<evidence type="ECO:0000313" key="7">
    <source>
        <dbReference type="Proteomes" id="UP000265515"/>
    </source>
</evidence>